<sequence>MKRLGASTPNTSFLPSVECISTHIHIHIHIHVCMRVLVFSMLLLLLFIIIIIVFFQMVLQGLVPVTFSHGIVVNIHVFPTVVTLTTGNAGADFSPRMANGYSLQCFTHSWLLRRLLHVVRCLVS</sequence>
<dbReference type="AlphaFoldDB" id="F9WBA5"/>
<proteinExistence type="predicted"/>
<protein>
    <submittedName>
        <fullName evidence="2">Uncharacterized protein</fullName>
    </submittedName>
</protein>
<name>F9WBA5_TRYCI</name>
<dbReference type="Proteomes" id="UP000000702">
    <property type="component" value="Unassembled WGS sequence"/>
</dbReference>
<keyword evidence="1" id="KW-0472">Membrane</keyword>
<evidence type="ECO:0000313" key="2">
    <source>
        <dbReference type="EMBL" id="CCD14536.1"/>
    </source>
</evidence>
<accession>F9WBA5</accession>
<keyword evidence="1" id="KW-0812">Transmembrane</keyword>
<reference evidence="2 3" key="2">
    <citation type="journal article" date="2012" name="Proc. Natl. Acad. Sci. U.S.A.">
        <title>Antigenic diversity is generated by distinct evolutionary mechanisms in African trypanosome species.</title>
        <authorList>
            <person name="Jackson A.P."/>
            <person name="Berry A."/>
            <person name="Aslett M."/>
            <person name="Allison H.C."/>
            <person name="Burton P."/>
            <person name="Vavrova-Anderson J."/>
            <person name="Brown R."/>
            <person name="Browne H."/>
            <person name="Corton N."/>
            <person name="Hauser H."/>
            <person name="Gamble J."/>
            <person name="Gilderthorp R."/>
            <person name="Marcello L."/>
            <person name="McQuillan J."/>
            <person name="Otto T.D."/>
            <person name="Quail M.A."/>
            <person name="Sanders M.J."/>
            <person name="van Tonder A."/>
            <person name="Ginger M.L."/>
            <person name="Field M.C."/>
            <person name="Barry J.D."/>
            <person name="Hertz-Fowler C."/>
            <person name="Berriman M."/>
        </authorList>
    </citation>
    <scope>NUCLEOTIDE SEQUENCE [LARGE SCALE GENOMIC DNA]</scope>
    <source>
        <strain evidence="2 3">IL3000</strain>
    </source>
</reference>
<reference evidence="3" key="1">
    <citation type="submission" date="2011-07" db="EMBL/GenBank/DDBJ databases">
        <title>Divergent evolution of antigenic variation in African trypanosomes.</title>
        <authorList>
            <person name="Jackson A.P."/>
            <person name="Berry A."/>
            <person name="Allison H.C."/>
            <person name="Burton P."/>
            <person name="Anderson J."/>
            <person name="Aslett M."/>
            <person name="Brown R."/>
            <person name="Corton N."/>
            <person name="Harris D."/>
            <person name="Hauser H."/>
            <person name="Gamble J."/>
            <person name="Gilderthorp R."/>
            <person name="McQuillan J."/>
            <person name="Quail M.A."/>
            <person name="Sanders M."/>
            <person name="Van Tonder A."/>
            <person name="Ginger M.L."/>
            <person name="Donelson J.E."/>
            <person name="Field M.C."/>
            <person name="Barry J.D."/>
            <person name="Berriman M."/>
            <person name="Hertz-Fowler C."/>
        </authorList>
    </citation>
    <scope>NUCLEOTIDE SEQUENCE [LARGE SCALE GENOMIC DNA]</scope>
    <source>
        <strain evidence="3">IL3000</strain>
    </source>
</reference>
<gene>
    <name evidence="2" type="ORF">TCIL3000_0_05450</name>
</gene>
<keyword evidence="1" id="KW-1133">Transmembrane helix</keyword>
<organism evidence="2 3">
    <name type="scientific">Trypanosoma congolense (strain IL3000)</name>
    <dbReference type="NCBI Taxonomy" id="1068625"/>
    <lineage>
        <taxon>Eukaryota</taxon>
        <taxon>Discoba</taxon>
        <taxon>Euglenozoa</taxon>
        <taxon>Kinetoplastea</taxon>
        <taxon>Metakinetoplastina</taxon>
        <taxon>Trypanosomatida</taxon>
        <taxon>Trypanosomatidae</taxon>
        <taxon>Trypanosoma</taxon>
        <taxon>Nannomonas</taxon>
    </lineage>
</organism>
<dbReference type="EMBL" id="CAEQ01001554">
    <property type="protein sequence ID" value="CCD14536.1"/>
    <property type="molecule type" value="Genomic_DNA"/>
</dbReference>
<evidence type="ECO:0000313" key="3">
    <source>
        <dbReference type="Proteomes" id="UP000000702"/>
    </source>
</evidence>
<feature type="transmembrane region" description="Helical" evidence="1">
    <location>
        <begin position="36"/>
        <end position="59"/>
    </location>
</feature>
<comment type="caution">
    <text evidence="2">The sequence shown here is derived from an EMBL/GenBank/DDBJ whole genome shotgun (WGS) entry which is preliminary data.</text>
</comment>
<keyword evidence="3" id="KW-1185">Reference proteome</keyword>
<evidence type="ECO:0000256" key="1">
    <source>
        <dbReference type="SAM" id="Phobius"/>
    </source>
</evidence>